<accession>A0ABZ2D692</accession>
<feature type="transmembrane region" description="Helical" evidence="10">
    <location>
        <begin position="132"/>
        <end position="150"/>
    </location>
</feature>
<dbReference type="RefSeq" id="WP_338445279.1">
    <property type="nucleotide sequence ID" value="NZ_CP144918.1"/>
</dbReference>
<dbReference type="PANTHER" id="PTHR43507">
    <property type="entry name" value="NADH-UBIQUINONE OXIDOREDUCTASE CHAIN 4"/>
    <property type="match status" value="1"/>
</dbReference>
<feature type="transmembrane region" description="Helical" evidence="10">
    <location>
        <begin position="31"/>
        <end position="51"/>
    </location>
</feature>
<name>A0ABZ2D692_9SPHN</name>
<dbReference type="PRINTS" id="PR01437">
    <property type="entry name" value="NUOXDRDTASE4"/>
</dbReference>
<keyword evidence="4" id="KW-1278">Translocase</keyword>
<feature type="transmembrane region" description="Helical" evidence="10">
    <location>
        <begin position="201"/>
        <end position="219"/>
    </location>
</feature>
<sequence>MGGFPILSLMLAVPLLAGIACLFVEAKAARAIALAATLIDLALAIALWVNFDIGGAQWQYTERYALFAGFNYALGIDGIALLLIVLSAFLMPICILASWESITRRVGEYMAAFLLMELLMIGVFAAQDLFLFYIFFEAGLIPMYLIIGIWGGQDRIYASYKFFLYTLLGSVLMLIAMLWMVNEAGTTDIPTLMQYDFPPAAQTWLWLAFFASFAVKMPMWPVHTWLPDAHVQAPTAGSVILAGVLLKMGGYGFIRFSLPMFPEASAQFVWLIWGLSMAAVVITSLIALVQQDMKKLIAYSSVAHMAIVTVGLFAFNVQGLEGAMIVMLSHGLVSGALFLCVGVIYDRLHTREIDRYGGLSINMPRYALFFMVFTMASIGLPGTSGFVGEFLSLAGIYQVNSWVALVCTTGIILAAGYMLYLYWRIAFGIQKNADAAAMPDLNAREWAMLAPIAAAVLWMGVYPESFLAPMRQDIAALDARLARAEPDSDADLAVGPPLAEPANAVAGEHDAADGETEGAH</sequence>
<comment type="similarity">
    <text evidence="2">Belongs to the complex I subunit 4 family.</text>
</comment>
<feature type="transmembrane region" description="Helical" evidence="10">
    <location>
        <begin position="266"/>
        <end position="289"/>
    </location>
</feature>
<keyword evidence="6" id="KW-0520">NAD</keyword>
<feature type="transmembrane region" description="Helical" evidence="10">
    <location>
        <begin position="6"/>
        <end position="24"/>
    </location>
</feature>
<keyword evidence="3 8" id="KW-0812">Transmembrane</keyword>
<evidence type="ECO:0000256" key="5">
    <source>
        <dbReference type="ARBA" id="ARBA00022989"/>
    </source>
</evidence>
<evidence type="ECO:0000256" key="4">
    <source>
        <dbReference type="ARBA" id="ARBA00022967"/>
    </source>
</evidence>
<evidence type="ECO:0000256" key="8">
    <source>
        <dbReference type="RuleBase" id="RU000320"/>
    </source>
</evidence>
<keyword evidence="5 10" id="KW-1133">Transmembrane helix</keyword>
<feature type="transmembrane region" description="Helical" evidence="10">
    <location>
        <begin position="443"/>
        <end position="461"/>
    </location>
</feature>
<evidence type="ECO:0000256" key="1">
    <source>
        <dbReference type="ARBA" id="ARBA00004127"/>
    </source>
</evidence>
<evidence type="ECO:0000256" key="3">
    <source>
        <dbReference type="ARBA" id="ARBA00022692"/>
    </source>
</evidence>
<feature type="domain" description="NADH:ubiquinone oxidoreductase chain 4 N-terminal" evidence="12">
    <location>
        <begin position="63"/>
        <end position="120"/>
    </location>
</feature>
<feature type="region of interest" description="Disordered" evidence="9">
    <location>
        <begin position="490"/>
        <end position="520"/>
    </location>
</feature>
<keyword evidence="7 10" id="KW-0472">Membrane</keyword>
<keyword evidence="13" id="KW-0560">Oxidoreductase</keyword>
<evidence type="ECO:0000256" key="6">
    <source>
        <dbReference type="ARBA" id="ARBA00023027"/>
    </source>
</evidence>
<evidence type="ECO:0000256" key="2">
    <source>
        <dbReference type="ARBA" id="ARBA00009025"/>
    </source>
</evidence>
<dbReference type="PANTHER" id="PTHR43507:SF1">
    <property type="entry name" value="NADH-UBIQUINONE OXIDOREDUCTASE CHAIN 4"/>
    <property type="match status" value="1"/>
</dbReference>
<gene>
    <name evidence="13" type="ORF">V5F89_08770</name>
</gene>
<evidence type="ECO:0000313" key="14">
    <source>
        <dbReference type="Proteomes" id="UP001335183"/>
    </source>
</evidence>
<dbReference type="NCBIfam" id="NF004499">
    <property type="entry name" value="PRK05846.1-3"/>
    <property type="match status" value="1"/>
</dbReference>
<evidence type="ECO:0000256" key="9">
    <source>
        <dbReference type="SAM" id="MobiDB-lite"/>
    </source>
</evidence>
<dbReference type="InterPro" id="IPR000260">
    <property type="entry name" value="NADH4_N"/>
</dbReference>
<evidence type="ECO:0000256" key="10">
    <source>
        <dbReference type="SAM" id="Phobius"/>
    </source>
</evidence>
<dbReference type="InterPro" id="IPR001750">
    <property type="entry name" value="ND/Mrp_TM"/>
</dbReference>
<evidence type="ECO:0000259" key="12">
    <source>
        <dbReference type="Pfam" id="PF01059"/>
    </source>
</evidence>
<feature type="transmembrane region" description="Helical" evidence="10">
    <location>
        <begin position="231"/>
        <end position="254"/>
    </location>
</feature>
<evidence type="ECO:0000313" key="13">
    <source>
        <dbReference type="EMBL" id="WWA46379.1"/>
    </source>
</evidence>
<reference evidence="13 14" key="1">
    <citation type="submission" date="2024-02" db="EMBL/GenBank/DDBJ databases">
        <title>The whole genome sequence of five bacterial samples isolated from Abu Dhabi Sabkha-shore region.</title>
        <authorList>
            <person name="Sudalaimuthuasari N."/>
            <person name="Sarfraz B."/>
            <person name="Tuyisabe J.D."/>
            <person name="Mugisha Ntwali L.D.M."/>
            <person name="Ali A.I.A.A."/>
            <person name="Almansoori S.Z.A."/>
            <person name="Alajami H.S.A."/>
            <person name="Almeqbaali A.A.S."/>
            <person name="Kundu B."/>
            <person name="Saeed E.E."/>
            <person name="Sukumarinath V."/>
            <person name="Mishra A.K."/>
            <person name="Hazzouri K.M."/>
            <person name="Almaskari R."/>
            <person name="Sharma A.K."/>
            <person name="Amiri K.M.A."/>
        </authorList>
    </citation>
    <scope>NUCLEOTIDE SEQUENCE [LARGE SCALE GENOMIC DNA]</scope>
    <source>
        <strain evidence="14">kcgeb_sd</strain>
    </source>
</reference>
<proteinExistence type="inferred from homology"/>
<dbReference type="Proteomes" id="UP001335183">
    <property type="component" value="Chromosome"/>
</dbReference>
<feature type="transmembrane region" description="Helical" evidence="10">
    <location>
        <begin position="366"/>
        <end position="387"/>
    </location>
</feature>
<evidence type="ECO:0000256" key="7">
    <source>
        <dbReference type="ARBA" id="ARBA00023136"/>
    </source>
</evidence>
<dbReference type="NCBIfam" id="TIGR01972">
    <property type="entry name" value="NDH_I_M"/>
    <property type="match status" value="1"/>
</dbReference>
<feature type="transmembrane region" description="Helical" evidence="10">
    <location>
        <begin position="399"/>
        <end position="423"/>
    </location>
</feature>
<keyword evidence="14" id="KW-1185">Reference proteome</keyword>
<dbReference type="EMBL" id="CP144918">
    <property type="protein sequence ID" value="WWA46379.1"/>
    <property type="molecule type" value="Genomic_DNA"/>
</dbReference>
<feature type="transmembrane region" description="Helical" evidence="10">
    <location>
        <begin position="109"/>
        <end position="126"/>
    </location>
</feature>
<protein>
    <submittedName>
        <fullName evidence="13">NADH-quinone oxidoreductase subunit M</fullName>
        <ecNumber evidence="13">1.6.5.9</ecNumber>
    </submittedName>
</protein>
<evidence type="ECO:0000259" key="11">
    <source>
        <dbReference type="Pfam" id="PF00361"/>
    </source>
</evidence>
<dbReference type="InterPro" id="IPR003918">
    <property type="entry name" value="NADH_UbQ_OxRdtase"/>
</dbReference>
<dbReference type="GO" id="GO:0050136">
    <property type="term" value="F:NADH dehydrogenase (quinone) (non-electrogenic) activity"/>
    <property type="evidence" value="ECO:0007669"/>
    <property type="project" value="UniProtKB-EC"/>
</dbReference>
<comment type="subcellular location">
    <subcellularLocation>
        <location evidence="1">Endomembrane system</location>
        <topology evidence="1">Multi-pass membrane protein</topology>
    </subcellularLocation>
    <subcellularLocation>
        <location evidence="8">Membrane</location>
        <topology evidence="8">Multi-pass membrane protein</topology>
    </subcellularLocation>
</comment>
<dbReference type="Pfam" id="PF01059">
    <property type="entry name" value="Oxidored_q5_N"/>
    <property type="match status" value="1"/>
</dbReference>
<dbReference type="EC" id="1.6.5.9" evidence="13"/>
<dbReference type="InterPro" id="IPR010227">
    <property type="entry name" value="NADH_Q_OxRdtase_chainM/4"/>
</dbReference>
<feature type="transmembrane region" description="Helical" evidence="10">
    <location>
        <begin position="71"/>
        <end position="97"/>
    </location>
</feature>
<dbReference type="Pfam" id="PF00361">
    <property type="entry name" value="Proton_antipo_M"/>
    <property type="match status" value="1"/>
</dbReference>
<organism evidence="13 14">
    <name type="scientific">Pelagerythrobacter marensis</name>
    <dbReference type="NCBI Taxonomy" id="543877"/>
    <lineage>
        <taxon>Bacteria</taxon>
        <taxon>Pseudomonadati</taxon>
        <taxon>Pseudomonadota</taxon>
        <taxon>Alphaproteobacteria</taxon>
        <taxon>Sphingomonadales</taxon>
        <taxon>Erythrobacteraceae</taxon>
        <taxon>Pelagerythrobacter</taxon>
    </lineage>
</organism>
<feature type="compositionally biased region" description="Basic and acidic residues" evidence="9">
    <location>
        <begin position="507"/>
        <end position="520"/>
    </location>
</feature>
<feature type="transmembrane region" description="Helical" evidence="10">
    <location>
        <begin position="162"/>
        <end position="181"/>
    </location>
</feature>
<feature type="domain" description="NADH:quinone oxidoreductase/Mrp antiporter transmembrane" evidence="11">
    <location>
        <begin position="126"/>
        <end position="410"/>
    </location>
</feature>
<dbReference type="NCBIfam" id="NF004501">
    <property type="entry name" value="PRK05846.1-5"/>
    <property type="match status" value="1"/>
</dbReference>
<feature type="transmembrane region" description="Helical" evidence="10">
    <location>
        <begin position="296"/>
        <end position="317"/>
    </location>
</feature>
<feature type="transmembrane region" description="Helical" evidence="10">
    <location>
        <begin position="323"/>
        <end position="345"/>
    </location>
</feature>